<keyword evidence="2" id="KW-1185">Reference proteome</keyword>
<dbReference type="Pfam" id="PF03932">
    <property type="entry name" value="CutC"/>
    <property type="match status" value="1"/>
</dbReference>
<dbReference type="InterPro" id="IPR005627">
    <property type="entry name" value="CutC-like"/>
</dbReference>
<name>A0A8S1R5D0_9CILI</name>
<sequence>MIEEIKICIEVKEIVTGILTKNNQIDIERMKILIDIEFSIQVVFDKAFDDFYNYHESIKHLIIL</sequence>
<organism evidence="1 2">
    <name type="scientific">Paramecium sonneborni</name>
    <dbReference type="NCBI Taxonomy" id="65129"/>
    <lineage>
        <taxon>Eukaryota</taxon>
        <taxon>Sar</taxon>
        <taxon>Alveolata</taxon>
        <taxon>Ciliophora</taxon>
        <taxon>Intramacronucleata</taxon>
        <taxon>Oligohymenophorea</taxon>
        <taxon>Peniculida</taxon>
        <taxon>Parameciidae</taxon>
        <taxon>Paramecium</taxon>
    </lineage>
</organism>
<evidence type="ECO:0000313" key="1">
    <source>
        <dbReference type="EMBL" id="CAD8122563.1"/>
    </source>
</evidence>
<accession>A0A8S1R5D0</accession>
<dbReference type="EMBL" id="CAJJDN010000139">
    <property type="protein sequence ID" value="CAD8122563.1"/>
    <property type="molecule type" value="Genomic_DNA"/>
</dbReference>
<gene>
    <name evidence="1" type="ORF">PSON_ATCC_30995.1.T1390075</name>
</gene>
<evidence type="ECO:0000313" key="2">
    <source>
        <dbReference type="Proteomes" id="UP000692954"/>
    </source>
</evidence>
<dbReference type="Proteomes" id="UP000692954">
    <property type="component" value="Unassembled WGS sequence"/>
</dbReference>
<dbReference type="AlphaFoldDB" id="A0A8S1R5D0"/>
<comment type="caution">
    <text evidence="1">The sequence shown here is derived from an EMBL/GenBank/DDBJ whole genome shotgun (WGS) entry which is preliminary data.</text>
</comment>
<reference evidence="1" key="1">
    <citation type="submission" date="2021-01" db="EMBL/GenBank/DDBJ databases">
        <authorList>
            <consortium name="Genoscope - CEA"/>
            <person name="William W."/>
        </authorList>
    </citation>
    <scope>NUCLEOTIDE SEQUENCE</scope>
</reference>
<protein>
    <submittedName>
        <fullName evidence="1">Uncharacterized protein</fullName>
    </submittedName>
</protein>
<proteinExistence type="predicted"/>